<feature type="compositionally biased region" description="Basic residues" evidence="1">
    <location>
        <begin position="424"/>
        <end position="436"/>
    </location>
</feature>
<proteinExistence type="predicted"/>
<sequence length="487" mass="49276">VPAGADRARSAGTREGAGPPEPAEDLPRLPGGSARASAAPAGCPPAAGAAAAPRAPDAPIGPAPLAAAAGGLLTSGQIGQAAMEALQQSQIVNGMATWALEEGAAQRVRSRPADTSACGLQDGLARPERAVLAATAQGASSAAGGADAAISQRSASVTSGLARLDIAKEAPEEPCGAALWRPSVAVPGARVALDSSCSDLDGPTVLVEGAASAAQARGREAADEAVEVLRRAEALSAAQARGREAADEAVEVLSCPEGRGAEPGRGAGPPRRRPRLGPRARRRPGGRPHPATARGRRRGSRAGRRLQRALGRARPSAAAAPGHPPRRRSSRGGGPRPALGRARPGAAAARGAGGDGARGQRRSSPGGRRLQRALRRARRAAAVQGRRRGPCGGRLRQRSGPGGARGGRRPRRAGARGGGERGRRGGVHGRVLRGRRGGVPGGGPVGARGARGLRRVRRRLRVGAQRVVPPVPLRPWVCRAARPRCKG</sequence>
<accession>A0ABN9XX78</accession>
<feature type="non-terminal residue" evidence="2">
    <location>
        <position position="1"/>
    </location>
</feature>
<keyword evidence="3" id="KW-1185">Reference proteome</keyword>
<dbReference type="Proteomes" id="UP001189429">
    <property type="component" value="Unassembled WGS sequence"/>
</dbReference>
<dbReference type="EMBL" id="CAUYUJ010021455">
    <property type="protein sequence ID" value="CAK0904752.1"/>
    <property type="molecule type" value="Genomic_DNA"/>
</dbReference>
<feature type="region of interest" description="Disordered" evidence="1">
    <location>
        <begin position="251"/>
        <end position="452"/>
    </location>
</feature>
<feature type="compositionally biased region" description="Low complexity" evidence="1">
    <location>
        <begin position="30"/>
        <end position="66"/>
    </location>
</feature>
<evidence type="ECO:0000313" key="3">
    <source>
        <dbReference type="Proteomes" id="UP001189429"/>
    </source>
</evidence>
<protein>
    <submittedName>
        <fullName evidence="2">Uncharacterized protein</fullName>
    </submittedName>
</protein>
<organism evidence="2 3">
    <name type="scientific">Prorocentrum cordatum</name>
    <dbReference type="NCBI Taxonomy" id="2364126"/>
    <lineage>
        <taxon>Eukaryota</taxon>
        <taxon>Sar</taxon>
        <taxon>Alveolata</taxon>
        <taxon>Dinophyceae</taxon>
        <taxon>Prorocentrales</taxon>
        <taxon>Prorocentraceae</taxon>
        <taxon>Prorocentrum</taxon>
    </lineage>
</organism>
<feature type="compositionally biased region" description="Low complexity" evidence="1">
    <location>
        <begin position="336"/>
        <end position="350"/>
    </location>
</feature>
<feature type="compositionally biased region" description="Basic residues" evidence="1">
    <location>
        <begin position="369"/>
        <end position="389"/>
    </location>
</feature>
<reference evidence="2" key="1">
    <citation type="submission" date="2023-10" db="EMBL/GenBank/DDBJ databases">
        <authorList>
            <person name="Chen Y."/>
            <person name="Shah S."/>
            <person name="Dougan E. K."/>
            <person name="Thang M."/>
            <person name="Chan C."/>
        </authorList>
    </citation>
    <scope>NUCLEOTIDE SEQUENCE [LARGE SCALE GENOMIC DNA]</scope>
</reference>
<feature type="compositionally biased region" description="Basic residues" evidence="1">
    <location>
        <begin position="294"/>
        <end position="307"/>
    </location>
</feature>
<comment type="caution">
    <text evidence="2">The sequence shown here is derived from an EMBL/GenBank/DDBJ whole genome shotgun (WGS) entry which is preliminary data.</text>
</comment>
<feature type="region of interest" description="Disordered" evidence="1">
    <location>
        <begin position="1"/>
        <end position="66"/>
    </location>
</feature>
<feature type="compositionally biased region" description="Basic residues" evidence="1">
    <location>
        <begin position="270"/>
        <end position="286"/>
    </location>
</feature>
<gene>
    <name evidence="2" type="ORF">PCOR1329_LOCUS80686</name>
</gene>
<feature type="compositionally biased region" description="Gly residues" evidence="1">
    <location>
        <begin position="437"/>
        <end position="446"/>
    </location>
</feature>
<name>A0ABN9XX78_9DINO</name>
<evidence type="ECO:0000313" key="2">
    <source>
        <dbReference type="EMBL" id="CAK0904752.1"/>
    </source>
</evidence>
<feature type="compositionally biased region" description="Low complexity" evidence="1">
    <location>
        <begin position="308"/>
        <end position="321"/>
    </location>
</feature>
<evidence type="ECO:0000256" key="1">
    <source>
        <dbReference type="SAM" id="MobiDB-lite"/>
    </source>
</evidence>